<evidence type="ECO:0000313" key="4">
    <source>
        <dbReference type="EMBL" id="KAK4182168.1"/>
    </source>
</evidence>
<proteinExistence type="predicted"/>
<sequence length="855" mass="95278">MEVIGAAASFVSIADAILKLPTLVQTIRDIVHSDEELNLLQQELTRLRKLHEAVREHERRLSAVNSPAQLHLLVADSTLFRCAHGDLIALTTDLQELANECKRTRLKGVTKASRLKVFWNKKRISDLRFRAVGVQSGIQLALQDLSLRSLSKHGEHLAKIQSATTTSLDAVLLSHYKLDELQTRLIPLLEALPALQASTPQSTPEHKNNADSGTHIQGTTDPPAKLQRLQATVTVSRYETRTVGRNGPFEGCALTCQCQCHFDKTDIRSPGWLSSVTGSFLLSYDTLPGFSKWKCNLASCRTPGISNVTFHHNFPTWISDRALSLAFSMGKGILNEGASLHLYFPQVYPFDNDVWTGAQAGDLQGVQLAVAQKGVGPNDMTPDGLTLVVCALLHRQFHVARFLINQWNLSRSRARHNDQVVLWARERLALARLDAEETSTLRIVTALDPSLPPEKERDSTTLSRTLHLSPLHLACALSNLPLVKSLISSGHPLDKPNWIGDTPLMVALSHEHFACASALIEAGADQTKTNHLGWTALYHAFRPSQLSPLPVFLSLVQGQDLRHHKDMIGRTPLHWLSRKSLRDAALTQSCFDALVGSGCGVDAIDNGGQTPLMRAVQFGNATMVSLLAEAGAKRDLKDKKERTVLHYAADRGTPSVLSALKEAMKDEDVDICAVDANGEDMLEIWKSRVVKMENGRQLQVTRERFVDLVRMLRNRLLERDMEALRGILSAVERRDSRWATERIDRLRGRRVHLRQKRALEMLDELKSWVRQGKWVVAENKTGEMLERCRQVLKTCPLGEEMVMVTEINSVSDAEDEEEEGDEAYYTGIDSFEGKDDDDDDDDNDNIDNDKGNNDG</sequence>
<feature type="coiled-coil region" evidence="2">
    <location>
        <begin position="30"/>
        <end position="60"/>
    </location>
</feature>
<evidence type="ECO:0000256" key="3">
    <source>
        <dbReference type="SAM" id="MobiDB-lite"/>
    </source>
</evidence>
<dbReference type="Gene3D" id="1.25.40.20">
    <property type="entry name" value="Ankyrin repeat-containing domain"/>
    <property type="match status" value="2"/>
</dbReference>
<feature type="repeat" description="ANK" evidence="1">
    <location>
        <begin position="499"/>
        <end position="531"/>
    </location>
</feature>
<accession>A0AAN7ACI6</accession>
<evidence type="ECO:0000256" key="1">
    <source>
        <dbReference type="PROSITE-ProRule" id="PRU00023"/>
    </source>
</evidence>
<gene>
    <name evidence="4" type="ORF">QBC35DRAFT_193930</name>
</gene>
<keyword evidence="2" id="KW-0175">Coiled coil</keyword>
<comment type="caution">
    <text evidence="4">The sequence shown here is derived from an EMBL/GenBank/DDBJ whole genome shotgun (WGS) entry which is preliminary data.</text>
</comment>
<name>A0AAN7ACI6_9PEZI</name>
<reference evidence="4" key="1">
    <citation type="journal article" date="2023" name="Mol. Phylogenet. Evol.">
        <title>Genome-scale phylogeny and comparative genomics of the fungal order Sordariales.</title>
        <authorList>
            <person name="Hensen N."/>
            <person name="Bonometti L."/>
            <person name="Westerberg I."/>
            <person name="Brannstrom I.O."/>
            <person name="Guillou S."/>
            <person name="Cros-Aarteil S."/>
            <person name="Calhoun S."/>
            <person name="Haridas S."/>
            <person name="Kuo A."/>
            <person name="Mondo S."/>
            <person name="Pangilinan J."/>
            <person name="Riley R."/>
            <person name="LaButti K."/>
            <person name="Andreopoulos B."/>
            <person name="Lipzen A."/>
            <person name="Chen C."/>
            <person name="Yan M."/>
            <person name="Daum C."/>
            <person name="Ng V."/>
            <person name="Clum A."/>
            <person name="Steindorff A."/>
            <person name="Ohm R.A."/>
            <person name="Martin F."/>
            <person name="Silar P."/>
            <person name="Natvig D.O."/>
            <person name="Lalanne C."/>
            <person name="Gautier V."/>
            <person name="Ament-Velasquez S.L."/>
            <person name="Kruys A."/>
            <person name="Hutchinson M.I."/>
            <person name="Powell A.J."/>
            <person name="Barry K."/>
            <person name="Miller A.N."/>
            <person name="Grigoriev I.V."/>
            <person name="Debuchy R."/>
            <person name="Gladieux P."/>
            <person name="Hiltunen Thoren M."/>
            <person name="Johannesson H."/>
        </authorList>
    </citation>
    <scope>NUCLEOTIDE SEQUENCE</scope>
    <source>
        <strain evidence="4">PSN309</strain>
    </source>
</reference>
<dbReference type="PANTHER" id="PTHR24118:SF99">
    <property type="entry name" value="POTE ANKYRIN DOMAIN FAMILY MEMBER 3C-RELATED"/>
    <property type="match status" value="1"/>
</dbReference>
<feature type="compositionally biased region" description="Polar residues" evidence="3">
    <location>
        <begin position="210"/>
        <end position="220"/>
    </location>
</feature>
<reference evidence="4" key="2">
    <citation type="submission" date="2023-05" db="EMBL/GenBank/DDBJ databases">
        <authorList>
            <consortium name="Lawrence Berkeley National Laboratory"/>
            <person name="Steindorff A."/>
            <person name="Hensen N."/>
            <person name="Bonometti L."/>
            <person name="Westerberg I."/>
            <person name="Brannstrom I.O."/>
            <person name="Guillou S."/>
            <person name="Cros-Aarteil S."/>
            <person name="Calhoun S."/>
            <person name="Haridas S."/>
            <person name="Kuo A."/>
            <person name="Mondo S."/>
            <person name="Pangilinan J."/>
            <person name="Riley R."/>
            <person name="Labutti K."/>
            <person name="Andreopoulos B."/>
            <person name="Lipzen A."/>
            <person name="Chen C."/>
            <person name="Yanf M."/>
            <person name="Daum C."/>
            <person name="Ng V."/>
            <person name="Clum A."/>
            <person name="Ohm R."/>
            <person name="Martin F."/>
            <person name="Silar P."/>
            <person name="Natvig D."/>
            <person name="Lalanne C."/>
            <person name="Gautier V."/>
            <person name="Ament-Velasquez S.L."/>
            <person name="Kruys A."/>
            <person name="Hutchinson M.I."/>
            <person name="Powell A.J."/>
            <person name="Barry K."/>
            <person name="Miller A.N."/>
            <person name="Grigoriev I.V."/>
            <person name="Debuchy R."/>
            <person name="Gladieux P."/>
            <person name="Thoren M.H."/>
            <person name="Johannesson H."/>
        </authorList>
    </citation>
    <scope>NUCLEOTIDE SEQUENCE</scope>
    <source>
        <strain evidence="4">PSN309</strain>
    </source>
</reference>
<dbReference type="AlphaFoldDB" id="A0AAN7ACI6"/>
<dbReference type="Pfam" id="PF12796">
    <property type="entry name" value="Ank_2"/>
    <property type="match status" value="2"/>
</dbReference>
<dbReference type="EMBL" id="MU864730">
    <property type="protein sequence ID" value="KAK4182168.1"/>
    <property type="molecule type" value="Genomic_DNA"/>
</dbReference>
<dbReference type="SMART" id="SM00248">
    <property type="entry name" value="ANK"/>
    <property type="match status" value="5"/>
</dbReference>
<dbReference type="PROSITE" id="PS50297">
    <property type="entry name" value="ANK_REP_REGION"/>
    <property type="match status" value="2"/>
</dbReference>
<feature type="compositionally biased region" description="Acidic residues" evidence="3">
    <location>
        <begin position="812"/>
        <end position="822"/>
    </location>
</feature>
<feature type="compositionally biased region" description="Acidic residues" evidence="3">
    <location>
        <begin position="834"/>
        <end position="846"/>
    </location>
</feature>
<dbReference type="InterPro" id="IPR002110">
    <property type="entry name" value="Ankyrin_rpt"/>
</dbReference>
<dbReference type="PROSITE" id="PS50088">
    <property type="entry name" value="ANK_REPEAT"/>
    <property type="match status" value="2"/>
</dbReference>
<feature type="repeat" description="ANK" evidence="1">
    <location>
        <begin position="607"/>
        <end position="639"/>
    </location>
</feature>
<feature type="region of interest" description="Disordered" evidence="3">
    <location>
        <begin position="197"/>
        <end position="223"/>
    </location>
</feature>
<evidence type="ECO:0008006" key="6">
    <source>
        <dbReference type="Google" id="ProtNLM"/>
    </source>
</evidence>
<dbReference type="Proteomes" id="UP001302126">
    <property type="component" value="Unassembled WGS sequence"/>
</dbReference>
<feature type="region of interest" description="Disordered" evidence="3">
    <location>
        <begin position="809"/>
        <end position="855"/>
    </location>
</feature>
<keyword evidence="5" id="KW-1185">Reference proteome</keyword>
<keyword evidence="1" id="KW-0040">ANK repeat</keyword>
<evidence type="ECO:0000256" key="2">
    <source>
        <dbReference type="SAM" id="Coils"/>
    </source>
</evidence>
<dbReference type="SUPFAM" id="SSF48403">
    <property type="entry name" value="Ankyrin repeat"/>
    <property type="match status" value="1"/>
</dbReference>
<dbReference type="PANTHER" id="PTHR24118">
    <property type="entry name" value="POTE ANKYRIN DOMAIN"/>
    <property type="match status" value="1"/>
</dbReference>
<organism evidence="4 5">
    <name type="scientific">Podospora australis</name>
    <dbReference type="NCBI Taxonomy" id="1536484"/>
    <lineage>
        <taxon>Eukaryota</taxon>
        <taxon>Fungi</taxon>
        <taxon>Dikarya</taxon>
        <taxon>Ascomycota</taxon>
        <taxon>Pezizomycotina</taxon>
        <taxon>Sordariomycetes</taxon>
        <taxon>Sordariomycetidae</taxon>
        <taxon>Sordariales</taxon>
        <taxon>Podosporaceae</taxon>
        <taxon>Podospora</taxon>
    </lineage>
</organism>
<protein>
    <recommendedName>
        <fullName evidence="6">Ankyrin</fullName>
    </recommendedName>
</protein>
<dbReference type="InterPro" id="IPR036770">
    <property type="entry name" value="Ankyrin_rpt-contain_sf"/>
</dbReference>
<evidence type="ECO:0000313" key="5">
    <source>
        <dbReference type="Proteomes" id="UP001302126"/>
    </source>
</evidence>